<dbReference type="AlphaFoldDB" id="M2M890"/>
<keyword evidence="11 16" id="KW-0862">Zinc</keyword>
<evidence type="ECO:0000313" key="18">
    <source>
        <dbReference type="EMBL" id="EMC92571.1"/>
    </source>
</evidence>
<feature type="non-terminal residue" evidence="18">
    <location>
        <position position="302"/>
    </location>
</feature>
<accession>M2M890</accession>
<keyword evidence="8 16" id="KW-0227">DNA damage</keyword>
<evidence type="ECO:0000256" key="13">
    <source>
        <dbReference type="ARBA" id="ARBA00023204"/>
    </source>
</evidence>
<dbReference type="GO" id="GO:0008270">
    <property type="term" value="F:zinc ion binding"/>
    <property type="evidence" value="ECO:0007669"/>
    <property type="project" value="UniProtKB-KW"/>
</dbReference>
<keyword evidence="19" id="KW-1185">Reference proteome</keyword>
<dbReference type="STRING" id="717646.M2M890"/>
<dbReference type="Gene3D" id="1.10.10.10">
    <property type="entry name" value="Winged helix-like DNA-binding domain superfamily/Winged helix DNA-binding domain"/>
    <property type="match status" value="1"/>
</dbReference>
<comment type="catalytic activity">
    <reaction evidence="1 16">
        <text>S-ubiquitinyl-[E2 ubiquitin-conjugating enzyme]-L-cysteine + [acceptor protein]-L-lysine = [E2 ubiquitin-conjugating enzyme]-L-cysteine + N(6)-ubiquitinyl-[acceptor protein]-L-lysine.</text>
        <dbReference type="EC" id="2.3.2.27"/>
    </reaction>
</comment>
<comment type="subunit">
    <text evidence="16">Component of the Smc5-Smc6 complex.</text>
</comment>
<evidence type="ECO:0000256" key="4">
    <source>
        <dbReference type="ARBA" id="ARBA00012483"/>
    </source>
</evidence>
<dbReference type="InterPro" id="IPR013083">
    <property type="entry name" value="Znf_RING/FYVE/PHD"/>
</dbReference>
<evidence type="ECO:0000256" key="6">
    <source>
        <dbReference type="ARBA" id="ARBA00022679"/>
    </source>
</evidence>
<dbReference type="PANTHER" id="PTHR20973">
    <property type="entry name" value="NON-SMC ELEMENT 1-RELATED"/>
    <property type="match status" value="1"/>
</dbReference>
<dbReference type="EMBL" id="KB445561">
    <property type="protein sequence ID" value="EMC92571.1"/>
    <property type="molecule type" value="Genomic_DNA"/>
</dbReference>
<evidence type="ECO:0000256" key="15">
    <source>
        <dbReference type="PROSITE-ProRule" id="PRU00175"/>
    </source>
</evidence>
<dbReference type="KEGG" id="bcom:BAUCODRAFT_51868"/>
<dbReference type="EC" id="2.3.2.27" evidence="4 16"/>
<name>M2M890_BAUPA</name>
<dbReference type="InterPro" id="IPR011513">
    <property type="entry name" value="Nse1"/>
</dbReference>
<dbReference type="GO" id="GO:0030915">
    <property type="term" value="C:Smc5-Smc6 complex"/>
    <property type="evidence" value="ECO:0007669"/>
    <property type="project" value="UniProtKB-UniRule"/>
</dbReference>
<dbReference type="PROSITE" id="PS50089">
    <property type="entry name" value="ZF_RING_2"/>
    <property type="match status" value="1"/>
</dbReference>
<evidence type="ECO:0000256" key="5">
    <source>
        <dbReference type="ARBA" id="ARBA00019422"/>
    </source>
</evidence>
<keyword evidence="9 15" id="KW-0863">Zinc-finger</keyword>
<dbReference type="SUPFAM" id="SSF57850">
    <property type="entry name" value="RING/U-box"/>
    <property type="match status" value="1"/>
</dbReference>
<evidence type="ECO:0000256" key="8">
    <source>
        <dbReference type="ARBA" id="ARBA00022763"/>
    </source>
</evidence>
<evidence type="ECO:0000256" key="14">
    <source>
        <dbReference type="ARBA" id="ARBA00023242"/>
    </source>
</evidence>
<dbReference type="InterPro" id="IPR036388">
    <property type="entry name" value="WH-like_DNA-bd_sf"/>
</dbReference>
<keyword evidence="6 16" id="KW-0808">Transferase</keyword>
<organism evidence="18 19">
    <name type="scientific">Baudoinia panamericana (strain UAMH 10762)</name>
    <name type="common">Angels' share fungus</name>
    <name type="synonym">Baudoinia compniacensis (strain UAMH 10762)</name>
    <dbReference type="NCBI Taxonomy" id="717646"/>
    <lineage>
        <taxon>Eukaryota</taxon>
        <taxon>Fungi</taxon>
        <taxon>Dikarya</taxon>
        <taxon>Ascomycota</taxon>
        <taxon>Pezizomycotina</taxon>
        <taxon>Dothideomycetes</taxon>
        <taxon>Dothideomycetidae</taxon>
        <taxon>Mycosphaerellales</taxon>
        <taxon>Teratosphaeriaceae</taxon>
        <taxon>Baudoinia</taxon>
    </lineage>
</organism>
<comment type="similarity">
    <text evidence="3 16">Belongs to the NSE1 family.</text>
</comment>
<comment type="subcellular location">
    <subcellularLocation>
        <location evidence="2 16">Nucleus</location>
    </subcellularLocation>
</comment>
<dbReference type="Gene3D" id="3.30.40.10">
    <property type="entry name" value="Zinc/RING finger domain, C3HC4 (zinc finger)"/>
    <property type="match status" value="1"/>
</dbReference>
<comment type="function">
    <text evidence="16">Acts in a DNA repair pathway for removal of UV-induced DNA damage that is distinct from classical nucleotide excision repair and in repair of ionizing radiation damage. Functions in homologous recombination repair of DNA double strand breaks and in recovery of stalled replication forks.</text>
</comment>
<dbReference type="CDD" id="cd16493">
    <property type="entry name" value="RING-CH-C4HC3_NSE1"/>
    <property type="match status" value="1"/>
</dbReference>
<feature type="domain" description="RING-type" evidence="17">
    <location>
        <begin position="233"/>
        <end position="277"/>
    </location>
</feature>
<keyword evidence="10 16" id="KW-0833">Ubl conjugation pathway</keyword>
<evidence type="ECO:0000256" key="10">
    <source>
        <dbReference type="ARBA" id="ARBA00022786"/>
    </source>
</evidence>
<evidence type="ECO:0000256" key="11">
    <source>
        <dbReference type="ARBA" id="ARBA00022833"/>
    </source>
</evidence>
<sequence>YTNTHRAFLQVLLSRQCLTYAEAKPLISTIETASNPARPTLPEDVSQEDFTNYIDALNTAISPFDLEIRSTRHQVTRERVWALVNTSSDALTQMSTTFSAEEMGFVKRVLDAMFDTNNTREKEVMAVSSTQALRLCKPGAANADERRRDSGNDEVMQAMAKDNGVTMSQAERVLELLVEQGWFELSGRGYYSLSPRTLMELRGWLVDTYNEPADENDDEDDDDEGERQLIKFCAACREIVTVGQRCPDLDCNARAHDHCVRNLFRAQGGREQCPVCKVAWRDALPVGESAAKCGRRTTNGSR</sequence>
<evidence type="ECO:0000256" key="16">
    <source>
        <dbReference type="RuleBase" id="RU368018"/>
    </source>
</evidence>
<dbReference type="OrthoDB" id="185455at2759"/>
<dbReference type="GO" id="GO:0061630">
    <property type="term" value="F:ubiquitin protein ligase activity"/>
    <property type="evidence" value="ECO:0007669"/>
    <property type="project" value="UniProtKB-EC"/>
</dbReference>
<dbReference type="Proteomes" id="UP000011761">
    <property type="component" value="Unassembled WGS sequence"/>
</dbReference>
<keyword evidence="7 16" id="KW-0479">Metal-binding</keyword>
<evidence type="ECO:0000256" key="3">
    <source>
        <dbReference type="ARBA" id="ARBA00010258"/>
    </source>
</evidence>
<dbReference type="GO" id="GO:0000724">
    <property type="term" value="P:double-strand break repair via homologous recombination"/>
    <property type="evidence" value="ECO:0007669"/>
    <property type="project" value="TreeGrafter"/>
</dbReference>
<protein>
    <recommendedName>
        <fullName evidence="5 16">Non-structural maintenance of chromosomes element 1 homolog</fullName>
        <ecNumber evidence="4 16">2.3.2.27</ecNumber>
    </recommendedName>
</protein>
<dbReference type="Pfam" id="PF08746">
    <property type="entry name" value="zf-RING-like"/>
    <property type="match status" value="1"/>
</dbReference>
<proteinExistence type="inferred from homology"/>
<dbReference type="PANTHER" id="PTHR20973:SF0">
    <property type="entry name" value="NON-STRUCTURAL MAINTENANCE OF CHROMOSOMES ELEMENT 1 HOMOLOG"/>
    <property type="match status" value="1"/>
</dbReference>
<dbReference type="HOGENOM" id="CLU_045153_0_0_1"/>
<evidence type="ECO:0000256" key="9">
    <source>
        <dbReference type="ARBA" id="ARBA00022771"/>
    </source>
</evidence>
<dbReference type="InterPro" id="IPR001841">
    <property type="entry name" value="Znf_RING"/>
</dbReference>
<dbReference type="OMA" id="WPGDKFV"/>
<evidence type="ECO:0000256" key="2">
    <source>
        <dbReference type="ARBA" id="ARBA00004123"/>
    </source>
</evidence>
<reference evidence="18 19" key="1">
    <citation type="journal article" date="2012" name="PLoS Pathog.">
        <title>Diverse lifestyles and strategies of plant pathogenesis encoded in the genomes of eighteen Dothideomycetes fungi.</title>
        <authorList>
            <person name="Ohm R.A."/>
            <person name="Feau N."/>
            <person name="Henrissat B."/>
            <person name="Schoch C.L."/>
            <person name="Horwitz B.A."/>
            <person name="Barry K.W."/>
            <person name="Condon B.J."/>
            <person name="Copeland A.C."/>
            <person name="Dhillon B."/>
            <person name="Glaser F."/>
            <person name="Hesse C.N."/>
            <person name="Kosti I."/>
            <person name="LaButti K."/>
            <person name="Lindquist E.A."/>
            <person name="Lucas S."/>
            <person name="Salamov A.A."/>
            <person name="Bradshaw R.E."/>
            <person name="Ciuffetti L."/>
            <person name="Hamelin R.C."/>
            <person name="Kema G.H.J."/>
            <person name="Lawrence C."/>
            <person name="Scott J.A."/>
            <person name="Spatafora J.W."/>
            <person name="Turgeon B.G."/>
            <person name="de Wit P.J.G.M."/>
            <person name="Zhong S."/>
            <person name="Goodwin S.B."/>
            <person name="Grigoriev I.V."/>
        </authorList>
    </citation>
    <scope>NUCLEOTIDE SEQUENCE [LARGE SCALE GENOMIC DNA]</scope>
    <source>
        <strain evidence="18 19">UAMH 10762</strain>
    </source>
</reference>
<feature type="non-terminal residue" evidence="18">
    <location>
        <position position="1"/>
    </location>
</feature>
<dbReference type="GO" id="GO:0005634">
    <property type="term" value="C:nucleus"/>
    <property type="evidence" value="ECO:0007669"/>
    <property type="project" value="UniProtKB-SubCell"/>
</dbReference>
<dbReference type="GeneID" id="19115106"/>
<dbReference type="Gene3D" id="3.90.1150.220">
    <property type="match status" value="1"/>
</dbReference>
<gene>
    <name evidence="18" type="ORF">BAUCODRAFT_51868</name>
</gene>
<keyword evidence="12 16" id="KW-0233">DNA recombination</keyword>
<evidence type="ECO:0000256" key="1">
    <source>
        <dbReference type="ARBA" id="ARBA00000900"/>
    </source>
</evidence>
<evidence type="ECO:0000256" key="7">
    <source>
        <dbReference type="ARBA" id="ARBA00022723"/>
    </source>
</evidence>
<dbReference type="RefSeq" id="XP_007679901.1">
    <property type="nucleotide sequence ID" value="XM_007681711.1"/>
</dbReference>
<dbReference type="InterPro" id="IPR014857">
    <property type="entry name" value="Nse1_RING_C4HC3-type"/>
</dbReference>
<keyword evidence="14 16" id="KW-0539">Nucleus</keyword>
<keyword evidence="13 16" id="KW-0234">DNA repair</keyword>
<dbReference type="eggNOG" id="KOG4718">
    <property type="taxonomic scope" value="Eukaryota"/>
</dbReference>
<dbReference type="Pfam" id="PF07574">
    <property type="entry name" value="SMC_Nse1"/>
    <property type="match status" value="1"/>
</dbReference>
<evidence type="ECO:0000256" key="12">
    <source>
        <dbReference type="ARBA" id="ARBA00023172"/>
    </source>
</evidence>
<evidence type="ECO:0000313" key="19">
    <source>
        <dbReference type="Proteomes" id="UP000011761"/>
    </source>
</evidence>
<evidence type="ECO:0000259" key="17">
    <source>
        <dbReference type="PROSITE" id="PS50089"/>
    </source>
</evidence>